<dbReference type="AlphaFoldDB" id="A0A6G1H671"/>
<evidence type="ECO:0000313" key="3">
    <source>
        <dbReference type="Proteomes" id="UP000800041"/>
    </source>
</evidence>
<feature type="compositionally biased region" description="Basic residues" evidence="1">
    <location>
        <begin position="1"/>
        <end position="13"/>
    </location>
</feature>
<dbReference type="EMBL" id="ML977148">
    <property type="protein sequence ID" value="KAF1988499.1"/>
    <property type="molecule type" value="Genomic_DNA"/>
</dbReference>
<reference evidence="2" key="1">
    <citation type="journal article" date="2020" name="Stud. Mycol.">
        <title>101 Dothideomycetes genomes: a test case for predicting lifestyles and emergence of pathogens.</title>
        <authorList>
            <person name="Haridas S."/>
            <person name="Albert R."/>
            <person name="Binder M."/>
            <person name="Bloem J."/>
            <person name="Labutti K."/>
            <person name="Salamov A."/>
            <person name="Andreopoulos B."/>
            <person name="Baker S."/>
            <person name="Barry K."/>
            <person name="Bills G."/>
            <person name="Bluhm B."/>
            <person name="Cannon C."/>
            <person name="Castanera R."/>
            <person name="Culley D."/>
            <person name="Daum C."/>
            <person name="Ezra D."/>
            <person name="Gonzalez J."/>
            <person name="Henrissat B."/>
            <person name="Kuo A."/>
            <person name="Liang C."/>
            <person name="Lipzen A."/>
            <person name="Lutzoni F."/>
            <person name="Magnuson J."/>
            <person name="Mondo S."/>
            <person name="Nolan M."/>
            <person name="Ohm R."/>
            <person name="Pangilinan J."/>
            <person name="Park H.-J."/>
            <person name="Ramirez L."/>
            <person name="Alfaro M."/>
            <person name="Sun H."/>
            <person name="Tritt A."/>
            <person name="Yoshinaga Y."/>
            <person name="Zwiers L.-H."/>
            <person name="Turgeon B."/>
            <person name="Goodwin S."/>
            <person name="Spatafora J."/>
            <person name="Crous P."/>
            <person name="Grigoriev I."/>
        </authorList>
    </citation>
    <scope>NUCLEOTIDE SEQUENCE</scope>
    <source>
        <strain evidence="2">CBS 113979</strain>
    </source>
</reference>
<gene>
    <name evidence="2" type="ORF">K402DRAFT_452737</name>
</gene>
<protein>
    <submittedName>
        <fullName evidence="2">Uncharacterized protein</fullName>
    </submittedName>
</protein>
<proteinExistence type="predicted"/>
<dbReference type="Proteomes" id="UP000800041">
    <property type="component" value="Unassembled WGS sequence"/>
</dbReference>
<feature type="compositionally biased region" description="Polar residues" evidence="1">
    <location>
        <begin position="89"/>
        <end position="99"/>
    </location>
</feature>
<feature type="region of interest" description="Disordered" evidence="1">
    <location>
        <begin position="466"/>
        <end position="522"/>
    </location>
</feature>
<accession>A0A6G1H671</accession>
<evidence type="ECO:0000256" key="1">
    <source>
        <dbReference type="SAM" id="MobiDB-lite"/>
    </source>
</evidence>
<feature type="region of interest" description="Disordered" evidence="1">
    <location>
        <begin position="1"/>
        <end position="99"/>
    </location>
</feature>
<keyword evidence="3" id="KW-1185">Reference proteome</keyword>
<name>A0A6G1H671_9PEZI</name>
<evidence type="ECO:0000313" key="2">
    <source>
        <dbReference type="EMBL" id="KAF1988499.1"/>
    </source>
</evidence>
<feature type="compositionally biased region" description="Basic residues" evidence="1">
    <location>
        <begin position="498"/>
        <end position="522"/>
    </location>
</feature>
<sequence>MTKAKPKNNRKKTTQGTKKSSTHPSRGALPQSSHLLKSDDNPPVAANVPGNGPETTLAPTAPFETSFKTFPPERPQPQIQPQQFAVSARTGNATTSATAPTRTDNMEIVMETGTGSPPQRITVPGAAGRTAKPHLLAGTTTPPAIHPLFSSAAWHFNPTTFHQTFRPSFVLATNLLATDAILTWWINRAMTNRAARLGMPLWMYVMNAGGCVGAEHMARVRAALEGLVGRVRFSWKKREGDSGDIGRGDAVAGSTPPEELAAGLEEFSSVFDDTGVDTQQQTQQQQEPIHITLSPQFLDFALDPTISFAIQTQSQSKNQTQQQKQSTDLLRRMQFMLAITLKNHVADIICELLPGPKLGFRDQLNDANANNIPGVSEQRESIRRAWEVYIFGTDGLDSLYSSFARAQEQHQHQQTELSSSTPAHPPSLPVLLAHLPQVQEPVSITWLNQWFDDNTWEKMRRAGERKELEASMRGRAGVVLPRVKMGKGEGKSGGKKGGGVKKTKKDKKKSGGKKRKDGAKGK</sequence>
<organism evidence="2 3">
    <name type="scientific">Aulographum hederae CBS 113979</name>
    <dbReference type="NCBI Taxonomy" id="1176131"/>
    <lineage>
        <taxon>Eukaryota</taxon>
        <taxon>Fungi</taxon>
        <taxon>Dikarya</taxon>
        <taxon>Ascomycota</taxon>
        <taxon>Pezizomycotina</taxon>
        <taxon>Dothideomycetes</taxon>
        <taxon>Pleosporomycetidae</taxon>
        <taxon>Aulographales</taxon>
        <taxon>Aulographaceae</taxon>
    </lineage>
</organism>